<accession>A0A226DNI2</accession>
<keyword evidence="2" id="KW-1185">Reference proteome</keyword>
<name>A0A226DNI2_FOLCA</name>
<sequence>MHRGGKCIGEEMVRGGKCIREETSGSGLAGADEGEETSGRNFPVTAFLAFATLHSYAFDQMEWSWREFNKNLILASSGTLEELELKWDENFPSFPGTIFPKLRNLVILWGTVRSSDHKAIQNLSQPIMELFPNLQHLKTDCKTFGALSEFGMLQGLPPSFNSFAVEGGLDATPLECLLKIPSGLKKLSLSRIFFKNDKLQLKEVPIVLYKLLKKQSPSLEICSVSLGGDMEKLSWRFPAFPVMTILKIYNSGIFRNVQFESSLGSGIFGRIDYQMSFPVLEILHFSTYLNRFSSVAAFLPSKGSGCPTVKEVDIDFLVVPFRDEDMPIASI</sequence>
<protein>
    <submittedName>
        <fullName evidence="1">Uncharacterized protein</fullName>
    </submittedName>
</protein>
<dbReference type="AlphaFoldDB" id="A0A226DNI2"/>
<organism evidence="1 2">
    <name type="scientific">Folsomia candida</name>
    <name type="common">Springtail</name>
    <dbReference type="NCBI Taxonomy" id="158441"/>
    <lineage>
        <taxon>Eukaryota</taxon>
        <taxon>Metazoa</taxon>
        <taxon>Ecdysozoa</taxon>
        <taxon>Arthropoda</taxon>
        <taxon>Hexapoda</taxon>
        <taxon>Collembola</taxon>
        <taxon>Entomobryomorpha</taxon>
        <taxon>Isotomoidea</taxon>
        <taxon>Isotomidae</taxon>
        <taxon>Proisotominae</taxon>
        <taxon>Folsomia</taxon>
    </lineage>
</organism>
<proteinExistence type="predicted"/>
<comment type="caution">
    <text evidence="1">The sequence shown here is derived from an EMBL/GenBank/DDBJ whole genome shotgun (WGS) entry which is preliminary data.</text>
</comment>
<evidence type="ECO:0000313" key="2">
    <source>
        <dbReference type="Proteomes" id="UP000198287"/>
    </source>
</evidence>
<reference evidence="1 2" key="1">
    <citation type="submission" date="2015-12" db="EMBL/GenBank/DDBJ databases">
        <title>The genome of Folsomia candida.</title>
        <authorList>
            <person name="Faddeeva A."/>
            <person name="Derks M.F."/>
            <person name="Anvar Y."/>
            <person name="Smit S."/>
            <person name="Van Straalen N."/>
            <person name="Roelofs D."/>
        </authorList>
    </citation>
    <scope>NUCLEOTIDE SEQUENCE [LARGE SCALE GENOMIC DNA]</scope>
    <source>
        <strain evidence="1 2">VU population</strain>
        <tissue evidence="1">Whole body</tissue>
    </source>
</reference>
<dbReference type="Proteomes" id="UP000198287">
    <property type="component" value="Unassembled WGS sequence"/>
</dbReference>
<evidence type="ECO:0000313" key="1">
    <source>
        <dbReference type="EMBL" id="OXA46171.1"/>
    </source>
</evidence>
<gene>
    <name evidence="1" type="ORF">Fcan01_19285</name>
</gene>
<dbReference type="EMBL" id="LNIX01000016">
    <property type="protein sequence ID" value="OXA46171.1"/>
    <property type="molecule type" value="Genomic_DNA"/>
</dbReference>